<evidence type="ECO:0000256" key="1">
    <source>
        <dbReference type="SAM" id="Phobius"/>
    </source>
</evidence>
<evidence type="ECO:0000313" key="3">
    <source>
        <dbReference type="EMBL" id="WFP17491.1"/>
    </source>
</evidence>
<reference evidence="3 4" key="1">
    <citation type="submission" date="2023-04" db="EMBL/GenBank/DDBJ databases">
        <title>Funneling lignin-derived compounds into biodiesel using alkali-halophilic Citricoccus sp. P2.</title>
        <authorList>
            <person name="Luo C.-B."/>
        </authorList>
    </citation>
    <scope>NUCLEOTIDE SEQUENCE [LARGE SCALE GENOMIC DNA]</scope>
    <source>
        <strain evidence="3 4">P2</strain>
    </source>
</reference>
<feature type="transmembrane region" description="Helical" evidence="1">
    <location>
        <begin position="21"/>
        <end position="43"/>
    </location>
</feature>
<name>A0ABY8H8Y8_9MICC</name>
<keyword evidence="3" id="KW-0378">Hydrolase</keyword>
<feature type="transmembrane region" description="Helical" evidence="1">
    <location>
        <begin position="214"/>
        <end position="231"/>
    </location>
</feature>
<dbReference type="Pfam" id="PF02517">
    <property type="entry name" value="Rce1-like"/>
    <property type="match status" value="1"/>
</dbReference>
<dbReference type="GO" id="GO:0008237">
    <property type="term" value="F:metallopeptidase activity"/>
    <property type="evidence" value="ECO:0007669"/>
    <property type="project" value="UniProtKB-KW"/>
</dbReference>
<gene>
    <name evidence="3" type="ORF">P8192_05125</name>
</gene>
<protein>
    <submittedName>
        <fullName evidence="3">CPBP family intramembrane metalloprotease</fullName>
        <ecNumber evidence="3">3.4.-.-</ecNumber>
    </submittedName>
</protein>
<feature type="domain" description="CAAX prenyl protease 2/Lysostaphin resistance protein A-like" evidence="2">
    <location>
        <begin position="155"/>
        <end position="272"/>
    </location>
</feature>
<dbReference type="InterPro" id="IPR003675">
    <property type="entry name" value="Rce1/LyrA-like_dom"/>
</dbReference>
<evidence type="ECO:0000259" key="2">
    <source>
        <dbReference type="Pfam" id="PF02517"/>
    </source>
</evidence>
<feature type="transmembrane region" description="Helical" evidence="1">
    <location>
        <begin position="262"/>
        <end position="281"/>
    </location>
</feature>
<sequence>MTATESAPHPADTLRYPSRAVVWWEIIIVLALSLGRSGVYAVVDLMQKAMTAPLRDQTTTLNPSLANEELFDLIRQLLSIGFSLVPVLLVCHLVWIYGRNPFRTFGLDFRRFWTDAGLGVTLFVVMGAGTLGVYALGRTLGLTTALVGSAMNEYWWTTPVLVLSALRHSLLEEVIVLAWLLDRIGYLQQLRGTPTARPKTFHTTMTGAFRPGPAAGLVAAVAVSALVRASYHLYQGIGPGVGNLIMGVVFAVVYLRYGRVMPFVYAHALLDIAGFAGYPLLARLGWFGG</sequence>
<feature type="transmembrane region" description="Helical" evidence="1">
    <location>
        <begin position="237"/>
        <end position="255"/>
    </location>
</feature>
<evidence type="ECO:0000313" key="4">
    <source>
        <dbReference type="Proteomes" id="UP001219037"/>
    </source>
</evidence>
<dbReference type="EMBL" id="CP121252">
    <property type="protein sequence ID" value="WFP17491.1"/>
    <property type="molecule type" value="Genomic_DNA"/>
</dbReference>
<feature type="transmembrane region" description="Helical" evidence="1">
    <location>
        <begin position="73"/>
        <end position="95"/>
    </location>
</feature>
<feature type="transmembrane region" description="Helical" evidence="1">
    <location>
        <begin position="116"/>
        <end position="136"/>
    </location>
</feature>
<dbReference type="RefSeq" id="WP_278159040.1">
    <property type="nucleotide sequence ID" value="NZ_CP121252.1"/>
</dbReference>
<organism evidence="3 4">
    <name type="scientific">Citricoccus muralis</name>
    <dbReference type="NCBI Taxonomy" id="169134"/>
    <lineage>
        <taxon>Bacteria</taxon>
        <taxon>Bacillati</taxon>
        <taxon>Actinomycetota</taxon>
        <taxon>Actinomycetes</taxon>
        <taxon>Micrococcales</taxon>
        <taxon>Micrococcaceae</taxon>
        <taxon>Citricoccus</taxon>
    </lineage>
</organism>
<proteinExistence type="predicted"/>
<keyword evidence="1" id="KW-1133">Transmembrane helix</keyword>
<keyword evidence="4" id="KW-1185">Reference proteome</keyword>
<keyword evidence="3" id="KW-0645">Protease</keyword>
<dbReference type="Proteomes" id="UP001219037">
    <property type="component" value="Chromosome"/>
</dbReference>
<keyword evidence="3" id="KW-0482">Metalloprotease</keyword>
<dbReference type="EC" id="3.4.-.-" evidence="3"/>
<keyword evidence="1" id="KW-0472">Membrane</keyword>
<accession>A0ABY8H8Y8</accession>
<keyword evidence="1" id="KW-0812">Transmembrane</keyword>